<feature type="compositionally biased region" description="Gly residues" evidence="1">
    <location>
        <begin position="288"/>
        <end position="305"/>
    </location>
</feature>
<reference evidence="2" key="1">
    <citation type="submission" date="2021-01" db="EMBL/GenBank/DDBJ databases">
        <authorList>
            <person name="Kaushik A."/>
        </authorList>
    </citation>
    <scope>NUCLEOTIDE SEQUENCE</scope>
    <source>
        <strain evidence="2">AG1-1C</strain>
    </source>
</reference>
<gene>
    <name evidence="2" type="ORF">RDB_LOCUS69871</name>
</gene>
<feature type="compositionally biased region" description="Polar residues" evidence="1">
    <location>
        <begin position="172"/>
        <end position="182"/>
    </location>
</feature>
<evidence type="ECO:0000313" key="2">
    <source>
        <dbReference type="EMBL" id="CAE6412263.1"/>
    </source>
</evidence>
<sequence>MADVDLALPSERELELETLLRQREKHISTLTDEISSLRRKLPGASDPEDDATISIPAPILALLAPLVTHGPSTSTPAPLSNAITQRLKLLQTENDELYELLRASELARQREEVLGLRRTIKRLENQLEGKLCCVYLTLYAADSWTFSSGAETRIAELNSKLDHGRMPLAKSVAQQQTRSSTPDQRRSASPPRRSVPASSRPRERSREHDHRERERDRDRDRERERERERDRDRDWDRDRERDRDRDRGNLPTGPRAHKKPRLGPPENGARKPGEGPGGNGQRSVSGRNGAGNAGRGGPPRGGGPGLPIRGSATTASSTGQNGNPGQGGDRGLVQRLGL</sequence>
<feature type="region of interest" description="Disordered" evidence="1">
    <location>
        <begin position="169"/>
        <end position="338"/>
    </location>
</feature>
<feature type="compositionally biased region" description="Polar residues" evidence="1">
    <location>
        <begin position="311"/>
        <end position="321"/>
    </location>
</feature>
<organism evidence="2 3">
    <name type="scientific">Rhizoctonia solani</name>
    <dbReference type="NCBI Taxonomy" id="456999"/>
    <lineage>
        <taxon>Eukaryota</taxon>
        <taxon>Fungi</taxon>
        <taxon>Dikarya</taxon>
        <taxon>Basidiomycota</taxon>
        <taxon>Agaricomycotina</taxon>
        <taxon>Agaricomycetes</taxon>
        <taxon>Cantharellales</taxon>
        <taxon>Ceratobasidiaceae</taxon>
        <taxon>Rhizoctonia</taxon>
    </lineage>
</organism>
<feature type="compositionally biased region" description="Low complexity" evidence="1">
    <location>
        <begin position="187"/>
        <end position="199"/>
    </location>
</feature>
<accession>A0A8H2WXF6</accession>
<dbReference type="EMBL" id="CAJMWS010000313">
    <property type="protein sequence ID" value="CAE6412263.1"/>
    <property type="molecule type" value="Genomic_DNA"/>
</dbReference>
<dbReference type="AlphaFoldDB" id="A0A8H2WXF6"/>
<proteinExistence type="predicted"/>
<comment type="caution">
    <text evidence="2">The sequence shown here is derived from an EMBL/GenBank/DDBJ whole genome shotgun (WGS) entry which is preliminary data.</text>
</comment>
<feature type="compositionally biased region" description="Basic and acidic residues" evidence="1">
    <location>
        <begin position="200"/>
        <end position="248"/>
    </location>
</feature>
<name>A0A8H2WXF6_9AGAM</name>
<dbReference type="Proteomes" id="UP000663846">
    <property type="component" value="Unassembled WGS sequence"/>
</dbReference>
<evidence type="ECO:0000256" key="1">
    <source>
        <dbReference type="SAM" id="MobiDB-lite"/>
    </source>
</evidence>
<evidence type="ECO:0000313" key="3">
    <source>
        <dbReference type="Proteomes" id="UP000663846"/>
    </source>
</evidence>
<protein>
    <submittedName>
        <fullName evidence="2">Uncharacterized protein</fullName>
    </submittedName>
</protein>